<evidence type="ECO:0000313" key="1">
    <source>
        <dbReference type="EMBL" id="QSI78082.1"/>
    </source>
</evidence>
<gene>
    <name evidence="1" type="ORF">JY500_05420</name>
</gene>
<protein>
    <submittedName>
        <fullName evidence="1">LanC-like protein</fullName>
    </submittedName>
</protein>
<dbReference type="PANTHER" id="PTHR12736">
    <property type="entry name" value="LANC-LIKE PROTEIN"/>
    <property type="match status" value="1"/>
</dbReference>
<sequence length="416" mass="46407">MSGRTDHTDSRLALYDPTRHEALRASAWDAVRARTTIDEIVRDAEAHFSPDRYWPLHPRDLAPDDDPNLPATTLYFGACGVIWALHYLQARGAARLERDYLDQLDALRERNRAWLASIGSQDFAAYLMGDTPIRMLAYGATRSEADAKALATLIDDNREHPARELMWGAPGTLLAALCLYELTGDERWAAQFRDTAAVLWSQLEWSEKHECAFWTQDLYGHRTNYLDAVHGFVAAAAPILRGAHLLPAADRDAWLSCIANTMQRSVTRDGPFANWRVFLDTPPGRAPLYLMQFCHGAPGFVICLADHPDAALDPLLLAAGETIWKAGPLTKGANLCHGTGGNGYAFLKLYRRSGDPVWLERARAFAMHGIEQVAAEREHYGHGRYSLWTGDIGFAIYLWDCLHGAAAFPTLDVFYP</sequence>
<proteinExistence type="predicted"/>
<keyword evidence="2" id="KW-1185">Reference proteome</keyword>
<dbReference type="SMART" id="SM01260">
    <property type="entry name" value="LANC_like"/>
    <property type="match status" value="1"/>
</dbReference>
<dbReference type="Pfam" id="PF05147">
    <property type="entry name" value="LANC_like"/>
    <property type="match status" value="1"/>
</dbReference>
<dbReference type="InterPro" id="IPR007822">
    <property type="entry name" value="LANC-like"/>
</dbReference>
<organism evidence="1 2">
    <name type="scientific">Niveibacterium microcysteis</name>
    <dbReference type="NCBI Taxonomy" id="2811415"/>
    <lineage>
        <taxon>Bacteria</taxon>
        <taxon>Pseudomonadati</taxon>
        <taxon>Pseudomonadota</taxon>
        <taxon>Betaproteobacteria</taxon>
        <taxon>Rhodocyclales</taxon>
        <taxon>Rhodocyclaceae</taxon>
        <taxon>Niveibacterium</taxon>
    </lineage>
</organism>
<dbReference type="SUPFAM" id="SSF158745">
    <property type="entry name" value="LanC-like"/>
    <property type="match status" value="1"/>
</dbReference>
<name>A0ABX7M8L6_9RHOO</name>
<reference evidence="1 2" key="1">
    <citation type="submission" date="2021-02" db="EMBL/GenBank/DDBJ databases">
        <title>Niveibacterium changnyeongensis HC41.</title>
        <authorList>
            <person name="Kang M."/>
        </authorList>
    </citation>
    <scope>NUCLEOTIDE SEQUENCE [LARGE SCALE GENOMIC DNA]</scope>
    <source>
        <strain evidence="1 2">HC41</strain>
    </source>
</reference>
<dbReference type="Gene3D" id="1.50.10.10">
    <property type="match status" value="1"/>
</dbReference>
<dbReference type="PANTHER" id="PTHR12736:SF7">
    <property type="entry name" value="LANC-LIKE PROTEIN 3"/>
    <property type="match status" value="1"/>
</dbReference>
<dbReference type="EMBL" id="CP071060">
    <property type="protein sequence ID" value="QSI78082.1"/>
    <property type="molecule type" value="Genomic_DNA"/>
</dbReference>
<dbReference type="RefSeq" id="WP_206255358.1">
    <property type="nucleotide sequence ID" value="NZ_CP071060.1"/>
</dbReference>
<dbReference type="PRINTS" id="PR01950">
    <property type="entry name" value="LANCSUPER"/>
</dbReference>
<dbReference type="CDD" id="cd04794">
    <property type="entry name" value="euk_LANCL"/>
    <property type="match status" value="1"/>
</dbReference>
<accession>A0ABX7M8L6</accession>
<dbReference type="InterPro" id="IPR012341">
    <property type="entry name" value="6hp_glycosidase-like_sf"/>
</dbReference>
<dbReference type="Proteomes" id="UP000663570">
    <property type="component" value="Chromosome"/>
</dbReference>
<evidence type="ECO:0000313" key="2">
    <source>
        <dbReference type="Proteomes" id="UP000663570"/>
    </source>
</evidence>